<sequence length="176" mass="19025">LRLSLELDQRGKLVQAQGSGCTCVLGLGTMQQWLECTGYYSPSPRWLVHLRALGAILFTPLSSSRGPAGLMAPPKAPTGDFEQGRQYVLGFGDLPPHTHTPGDFTLISVLSTSIQRLPTSAKSTISSVWADGTSDQEIQKMPQERSAWRFSNSGDIEEETKAARSQGCILGLYAQG</sequence>
<evidence type="ECO:0000313" key="2">
    <source>
        <dbReference type="Proteomes" id="UP000269721"/>
    </source>
</evidence>
<organism evidence="1 2">
    <name type="scientific">Blyttiomyces helicus</name>
    <dbReference type="NCBI Taxonomy" id="388810"/>
    <lineage>
        <taxon>Eukaryota</taxon>
        <taxon>Fungi</taxon>
        <taxon>Fungi incertae sedis</taxon>
        <taxon>Chytridiomycota</taxon>
        <taxon>Chytridiomycota incertae sedis</taxon>
        <taxon>Chytridiomycetes</taxon>
        <taxon>Chytridiomycetes incertae sedis</taxon>
        <taxon>Blyttiomyces</taxon>
    </lineage>
</organism>
<evidence type="ECO:0000313" key="1">
    <source>
        <dbReference type="EMBL" id="RKO84426.1"/>
    </source>
</evidence>
<protein>
    <submittedName>
        <fullName evidence="1">Uncharacterized protein</fullName>
    </submittedName>
</protein>
<dbReference type="AlphaFoldDB" id="A0A4P9W2Y2"/>
<keyword evidence="2" id="KW-1185">Reference proteome</keyword>
<feature type="non-terminal residue" evidence="1">
    <location>
        <position position="1"/>
    </location>
</feature>
<reference evidence="2" key="1">
    <citation type="journal article" date="2018" name="Nat. Microbiol.">
        <title>Leveraging single-cell genomics to expand the fungal tree of life.</title>
        <authorList>
            <person name="Ahrendt S.R."/>
            <person name="Quandt C.A."/>
            <person name="Ciobanu D."/>
            <person name="Clum A."/>
            <person name="Salamov A."/>
            <person name="Andreopoulos B."/>
            <person name="Cheng J.F."/>
            <person name="Woyke T."/>
            <person name="Pelin A."/>
            <person name="Henrissat B."/>
            <person name="Reynolds N.K."/>
            <person name="Benny G.L."/>
            <person name="Smith M.E."/>
            <person name="James T.Y."/>
            <person name="Grigoriev I.V."/>
        </authorList>
    </citation>
    <scope>NUCLEOTIDE SEQUENCE [LARGE SCALE GENOMIC DNA]</scope>
</reference>
<gene>
    <name evidence="1" type="ORF">BDK51DRAFT_25930</name>
</gene>
<dbReference type="EMBL" id="ML000113">
    <property type="protein sequence ID" value="RKO84426.1"/>
    <property type="molecule type" value="Genomic_DNA"/>
</dbReference>
<proteinExistence type="predicted"/>
<accession>A0A4P9W2Y2</accession>
<dbReference type="Proteomes" id="UP000269721">
    <property type="component" value="Unassembled WGS sequence"/>
</dbReference>
<name>A0A4P9W2Y2_9FUNG</name>